<dbReference type="Gene3D" id="3.40.50.720">
    <property type="entry name" value="NAD(P)-binding Rossmann-like Domain"/>
    <property type="match status" value="1"/>
</dbReference>
<gene>
    <name evidence="2" type="ORF">IAD25_03495</name>
</gene>
<evidence type="ECO:0000313" key="2">
    <source>
        <dbReference type="EMBL" id="HIU95757.1"/>
    </source>
</evidence>
<comment type="caution">
    <text evidence="2">The sequence shown here is derived from an EMBL/GenBank/DDBJ whole genome shotgun (WGS) entry which is preliminary data.</text>
</comment>
<evidence type="ECO:0000313" key="3">
    <source>
        <dbReference type="Proteomes" id="UP000824130"/>
    </source>
</evidence>
<dbReference type="PANTHER" id="PTHR43796">
    <property type="entry name" value="CARBOXYNORSPERMIDINE SYNTHASE"/>
    <property type="match status" value="1"/>
</dbReference>
<dbReference type="SUPFAM" id="SSF51735">
    <property type="entry name" value="NAD(P)-binding Rossmann-fold domains"/>
    <property type="match status" value="1"/>
</dbReference>
<dbReference type="PANTHER" id="PTHR43796:SF2">
    <property type="entry name" value="CARBOXYNORSPERMIDINE SYNTHASE"/>
    <property type="match status" value="1"/>
</dbReference>
<dbReference type="AlphaFoldDB" id="A0A9D1SUX1"/>
<dbReference type="Pfam" id="PF03435">
    <property type="entry name" value="Sacchrp_dh_NADP"/>
    <property type="match status" value="1"/>
</dbReference>
<reference evidence="2" key="1">
    <citation type="submission" date="2020-10" db="EMBL/GenBank/DDBJ databases">
        <authorList>
            <person name="Gilroy R."/>
        </authorList>
    </citation>
    <scope>NUCLEOTIDE SEQUENCE</scope>
    <source>
        <strain evidence="2">ChiSjej4B22-8349</strain>
    </source>
</reference>
<dbReference type="EMBL" id="DVOB01000076">
    <property type="protein sequence ID" value="HIU95757.1"/>
    <property type="molecule type" value="Genomic_DNA"/>
</dbReference>
<reference evidence="2" key="2">
    <citation type="journal article" date="2021" name="PeerJ">
        <title>Extensive microbial diversity within the chicken gut microbiome revealed by metagenomics and culture.</title>
        <authorList>
            <person name="Gilroy R."/>
            <person name="Ravi A."/>
            <person name="Getino M."/>
            <person name="Pursley I."/>
            <person name="Horton D.L."/>
            <person name="Alikhan N.F."/>
            <person name="Baker D."/>
            <person name="Gharbi K."/>
            <person name="Hall N."/>
            <person name="Watson M."/>
            <person name="Adriaenssens E.M."/>
            <person name="Foster-Nyarko E."/>
            <person name="Jarju S."/>
            <person name="Secka A."/>
            <person name="Antonio M."/>
            <person name="Oren A."/>
            <person name="Chaudhuri R.R."/>
            <person name="La Ragione R."/>
            <person name="Hildebrand F."/>
            <person name="Pallen M.J."/>
        </authorList>
    </citation>
    <scope>NUCLEOTIDE SEQUENCE</scope>
    <source>
        <strain evidence="2">ChiSjej4B22-8349</strain>
    </source>
</reference>
<dbReference type="InterPro" id="IPR036291">
    <property type="entry name" value="NAD(P)-bd_dom_sf"/>
</dbReference>
<dbReference type="Gene3D" id="3.30.360.10">
    <property type="entry name" value="Dihydrodipicolinate Reductase, domain 2"/>
    <property type="match status" value="1"/>
</dbReference>
<accession>A0A9D1SUX1</accession>
<feature type="domain" description="Saccharopine dehydrogenase NADP binding" evidence="1">
    <location>
        <begin position="5"/>
        <end position="101"/>
    </location>
</feature>
<organism evidence="2 3">
    <name type="scientific">Candidatus Allocopromorpha excrementipullorum</name>
    <dbReference type="NCBI Taxonomy" id="2840743"/>
    <lineage>
        <taxon>Bacteria</taxon>
        <taxon>Bacillati</taxon>
        <taxon>Bacillota</taxon>
        <taxon>Clostridia</taxon>
        <taxon>Eubacteriales</taxon>
        <taxon>Eubacteriaceae</taxon>
        <taxon>Eubacteriaceae incertae sedis</taxon>
        <taxon>Candidatus Allocopromorpha</taxon>
    </lineage>
</organism>
<proteinExistence type="predicted"/>
<dbReference type="InterPro" id="IPR005097">
    <property type="entry name" value="Sacchrp_dh_NADP-bd"/>
</dbReference>
<sequence length="407" mass="45177">MGKKILVLGTGAQGSTVAQRMDEEPNVDEIICADADHKAVDELVKILKKAKGTYVDADDVDSIIKAAEGVDLIVNALPIRFAPKVLDAALAVKANYQDFAATDVLDPWWPKCVEIMYNDYGKKFAEIGKLAIIGTGSAPGMMCVATKSSMRYLDTCDDILMMVYEGVEAKRFLPFWWSPFTALSDMTDPTFALKDGVLVETEPHSLPVKRHFKGCEREVTLVEHAHDETVYMGLNKDTHFKGAKNINFKYGGVGIEFSTPLYRAGLLSREEETYKGHTFIPFDVIVSHLPPAPKYHDEIKEILDEGLVRDEGAFVVEATGTKDGKKVMVETYLYAPGCVESFEKAGLTGEQYLTGQCGSLFTKMFVNDDYDQTGLLSSDMLTYEECDKYIDYAAKLDIKLETEVKPL</sequence>
<protein>
    <submittedName>
        <fullName evidence="2">Saccharopine dehydrogenase NADP-binding domain-containing protein</fullName>
    </submittedName>
</protein>
<name>A0A9D1SUX1_9FIRM</name>
<dbReference type="Proteomes" id="UP000824130">
    <property type="component" value="Unassembled WGS sequence"/>
</dbReference>
<evidence type="ECO:0000259" key="1">
    <source>
        <dbReference type="Pfam" id="PF03435"/>
    </source>
</evidence>